<evidence type="ECO:0000256" key="1">
    <source>
        <dbReference type="SAM" id="MobiDB-lite"/>
    </source>
</evidence>
<keyword evidence="3" id="KW-1185">Reference proteome</keyword>
<accession>A0ABX7BI17</accession>
<reference evidence="2" key="1">
    <citation type="submission" date="2021-02" db="EMBL/GenBank/DDBJ databases">
        <title>Skermanella TT6 skin isolate.</title>
        <authorList>
            <person name="Lee K."/>
            <person name="Ganzorig M."/>
        </authorList>
    </citation>
    <scope>NUCLEOTIDE SEQUENCE</scope>
    <source>
        <strain evidence="2">TT6</strain>
    </source>
</reference>
<evidence type="ECO:0000313" key="2">
    <source>
        <dbReference type="EMBL" id="QQP94004.1"/>
    </source>
</evidence>
<proteinExistence type="predicted"/>
<protein>
    <submittedName>
        <fullName evidence="2">Uncharacterized protein</fullName>
    </submittedName>
</protein>
<organism evidence="2 3">
    <name type="scientific">Skermanella cutis</name>
    <dbReference type="NCBI Taxonomy" id="2775420"/>
    <lineage>
        <taxon>Bacteria</taxon>
        <taxon>Pseudomonadati</taxon>
        <taxon>Pseudomonadota</taxon>
        <taxon>Alphaproteobacteria</taxon>
        <taxon>Rhodospirillales</taxon>
        <taxon>Azospirillaceae</taxon>
        <taxon>Skermanella</taxon>
    </lineage>
</organism>
<gene>
    <name evidence="2" type="ORF">IGS68_34740</name>
</gene>
<geneLocation type="plasmid" evidence="2 3">
    <name>pTT6-4</name>
</geneLocation>
<dbReference type="EMBL" id="CP067424">
    <property type="protein sequence ID" value="QQP94004.1"/>
    <property type="molecule type" value="Genomic_DNA"/>
</dbReference>
<dbReference type="Proteomes" id="UP000595197">
    <property type="component" value="Plasmid pTT6-4"/>
</dbReference>
<dbReference type="RefSeq" id="WP_201083878.1">
    <property type="nucleotide sequence ID" value="NZ_CP067424.1"/>
</dbReference>
<sequence length="102" mass="11570">MIYDFYKEEFDEKAYALAVEAVLGRFLQRGGKIGKTRNEQMAFMEEVQSWLDTVHDRNSGRPRAVPSDDTAAKASKYARRIIEGPFSPEGPSAEEIERRQGA</sequence>
<name>A0ABX7BI17_9PROT</name>
<feature type="region of interest" description="Disordered" evidence="1">
    <location>
        <begin position="57"/>
        <end position="102"/>
    </location>
</feature>
<evidence type="ECO:0000313" key="3">
    <source>
        <dbReference type="Proteomes" id="UP000595197"/>
    </source>
</evidence>
<keyword evidence="2" id="KW-0614">Plasmid</keyword>